<dbReference type="GO" id="GO:0046872">
    <property type="term" value="F:metal ion binding"/>
    <property type="evidence" value="ECO:0007669"/>
    <property type="project" value="UniProtKB-KW"/>
</dbReference>
<evidence type="ECO:0000313" key="9">
    <source>
        <dbReference type="Proteomes" id="UP000245627"/>
    </source>
</evidence>
<dbReference type="GO" id="GO:0051537">
    <property type="term" value="F:2 iron, 2 sulfur cluster binding"/>
    <property type="evidence" value="ECO:0007669"/>
    <property type="project" value="UniProtKB-KW"/>
</dbReference>
<comment type="cofactor">
    <cofactor evidence="5">
        <name>[2Fe-2S] cluster</name>
        <dbReference type="ChEBI" id="CHEBI:190135"/>
    </cofactor>
</comment>
<accession>A0A2T8HJB6</accession>
<evidence type="ECO:0000256" key="3">
    <source>
        <dbReference type="ARBA" id="ARBA00023004"/>
    </source>
</evidence>
<reference evidence="8 9" key="1">
    <citation type="submission" date="2018-04" db="EMBL/GenBank/DDBJ databases">
        <title>Sphingobacterium cortibacter sp. nov.</title>
        <authorList>
            <person name="Li Y."/>
        </authorList>
    </citation>
    <scope>NUCLEOTIDE SEQUENCE [LARGE SCALE GENOMIC DNA]</scope>
    <source>
        <strain evidence="8 9">2c-3</strain>
    </source>
</reference>
<dbReference type="Gene3D" id="2.102.10.10">
    <property type="entry name" value="Rieske [2Fe-2S] iron-sulphur domain"/>
    <property type="match status" value="1"/>
</dbReference>
<dbReference type="PANTHER" id="PTHR21496">
    <property type="entry name" value="FERREDOXIN-RELATED"/>
    <property type="match status" value="1"/>
</dbReference>
<gene>
    <name evidence="8" type="ORF">DC487_06280</name>
</gene>
<dbReference type="OrthoDB" id="593800at2"/>
<evidence type="ECO:0000256" key="4">
    <source>
        <dbReference type="ARBA" id="ARBA00023014"/>
    </source>
</evidence>
<dbReference type="Pfam" id="PF00355">
    <property type="entry name" value="Rieske"/>
    <property type="match status" value="1"/>
</dbReference>
<dbReference type="AlphaFoldDB" id="A0A2T8HJB6"/>
<organism evidence="8 9">
    <name type="scientific">Sphingobacterium corticibacter</name>
    <dbReference type="NCBI Taxonomy" id="2171749"/>
    <lineage>
        <taxon>Bacteria</taxon>
        <taxon>Pseudomonadati</taxon>
        <taxon>Bacteroidota</taxon>
        <taxon>Sphingobacteriia</taxon>
        <taxon>Sphingobacteriales</taxon>
        <taxon>Sphingobacteriaceae</taxon>
        <taxon>Sphingobacterium</taxon>
    </lineage>
</organism>
<comment type="caution">
    <text evidence="8">The sequence shown here is derived from an EMBL/GenBank/DDBJ whole genome shotgun (WGS) entry which is preliminary data.</text>
</comment>
<protein>
    <submittedName>
        <fullName evidence="8">Nitrite reductase</fullName>
    </submittedName>
</protein>
<keyword evidence="2" id="KW-0479">Metal-binding</keyword>
<keyword evidence="9" id="KW-1185">Reference proteome</keyword>
<name>A0A2T8HJB6_9SPHI</name>
<proteinExistence type="inferred from homology"/>
<dbReference type="InterPro" id="IPR036922">
    <property type="entry name" value="Rieske_2Fe-2S_sf"/>
</dbReference>
<dbReference type="Proteomes" id="UP000245627">
    <property type="component" value="Unassembled WGS sequence"/>
</dbReference>
<keyword evidence="1" id="KW-0001">2Fe-2S</keyword>
<dbReference type="RefSeq" id="WP_116775120.1">
    <property type="nucleotide sequence ID" value="NZ_QDKG01000002.1"/>
</dbReference>
<dbReference type="PANTHER" id="PTHR21496:SF0">
    <property type="entry name" value="RIESKE DOMAIN-CONTAINING PROTEIN"/>
    <property type="match status" value="1"/>
</dbReference>
<dbReference type="SUPFAM" id="SSF50022">
    <property type="entry name" value="ISP domain"/>
    <property type="match status" value="1"/>
</dbReference>
<evidence type="ECO:0000259" key="7">
    <source>
        <dbReference type="PROSITE" id="PS51296"/>
    </source>
</evidence>
<dbReference type="EMBL" id="QDKG01000002">
    <property type="protein sequence ID" value="PVH25547.1"/>
    <property type="molecule type" value="Genomic_DNA"/>
</dbReference>
<feature type="domain" description="Rieske" evidence="7">
    <location>
        <begin position="1"/>
        <end position="95"/>
    </location>
</feature>
<evidence type="ECO:0000313" key="8">
    <source>
        <dbReference type="EMBL" id="PVH25547.1"/>
    </source>
</evidence>
<evidence type="ECO:0000256" key="6">
    <source>
        <dbReference type="ARBA" id="ARBA00038001"/>
    </source>
</evidence>
<comment type="similarity">
    <text evidence="6">Belongs to the bacterial ring-hydroxylating dioxygenase ferredoxin component family.</text>
</comment>
<dbReference type="PROSITE" id="PS51296">
    <property type="entry name" value="RIESKE"/>
    <property type="match status" value="1"/>
</dbReference>
<evidence type="ECO:0000256" key="5">
    <source>
        <dbReference type="ARBA" id="ARBA00034078"/>
    </source>
</evidence>
<sequence>MIWHEFKIPEHEGVSSIQVNGKKLCLVYQSGQPYITGTKCPHAGADLSQGWCEDGKLICPFHRHGFDIKTGRGNPGQGNYINTYPVKQENGSWYVGITKPWWKIF</sequence>
<dbReference type="InterPro" id="IPR017941">
    <property type="entry name" value="Rieske_2Fe-2S"/>
</dbReference>
<keyword evidence="4" id="KW-0411">Iron-sulfur</keyword>
<evidence type="ECO:0000256" key="1">
    <source>
        <dbReference type="ARBA" id="ARBA00022714"/>
    </source>
</evidence>
<evidence type="ECO:0000256" key="2">
    <source>
        <dbReference type="ARBA" id="ARBA00022723"/>
    </source>
</evidence>
<keyword evidence="3" id="KW-0408">Iron</keyword>